<sequence length="74" mass="7926">YLKLMDDHDLFGISSSLNLLVDIDIPLNGNQWVAITNPICCLIVIGCKDGGTPCSISFGFTGSFVALSVLITHK</sequence>
<keyword evidence="2" id="KW-1185">Reference proteome</keyword>
<gene>
    <name evidence="1" type="ORF">GIB67_032007</name>
</gene>
<dbReference type="Proteomes" id="UP000541444">
    <property type="component" value="Unassembled WGS sequence"/>
</dbReference>
<proteinExistence type="predicted"/>
<accession>A0A7J7MWI1</accession>
<organism evidence="1 2">
    <name type="scientific">Kingdonia uniflora</name>
    <dbReference type="NCBI Taxonomy" id="39325"/>
    <lineage>
        <taxon>Eukaryota</taxon>
        <taxon>Viridiplantae</taxon>
        <taxon>Streptophyta</taxon>
        <taxon>Embryophyta</taxon>
        <taxon>Tracheophyta</taxon>
        <taxon>Spermatophyta</taxon>
        <taxon>Magnoliopsida</taxon>
        <taxon>Ranunculales</taxon>
        <taxon>Circaeasteraceae</taxon>
        <taxon>Kingdonia</taxon>
    </lineage>
</organism>
<dbReference type="EMBL" id="JACGCM010001193">
    <property type="protein sequence ID" value="KAF6159236.1"/>
    <property type="molecule type" value="Genomic_DNA"/>
</dbReference>
<evidence type="ECO:0000313" key="2">
    <source>
        <dbReference type="Proteomes" id="UP000541444"/>
    </source>
</evidence>
<feature type="non-terminal residue" evidence="1">
    <location>
        <position position="1"/>
    </location>
</feature>
<evidence type="ECO:0000313" key="1">
    <source>
        <dbReference type="EMBL" id="KAF6159236.1"/>
    </source>
</evidence>
<comment type="caution">
    <text evidence="1">The sequence shown here is derived from an EMBL/GenBank/DDBJ whole genome shotgun (WGS) entry which is preliminary data.</text>
</comment>
<protein>
    <submittedName>
        <fullName evidence="1">Uncharacterized protein</fullName>
    </submittedName>
</protein>
<dbReference type="AlphaFoldDB" id="A0A7J7MWI1"/>
<name>A0A7J7MWI1_9MAGN</name>
<reference evidence="1 2" key="1">
    <citation type="journal article" date="2020" name="IScience">
        <title>Genome Sequencing of the Endangered Kingdonia uniflora (Circaeasteraceae, Ranunculales) Reveals Potential Mechanisms of Evolutionary Specialization.</title>
        <authorList>
            <person name="Sun Y."/>
            <person name="Deng T."/>
            <person name="Zhang A."/>
            <person name="Moore M.J."/>
            <person name="Landis J.B."/>
            <person name="Lin N."/>
            <person name="Zhang H."/>
            <person name="Zhang X."/>
            <person name="Huang J."/>
            <person name="Zhang X."/>
            <person name="Sun H."/>
            <person name="Wang H."/>
        </authorList>
    </citation>
    <scope>NUCLEOTIDE SEQUENCE [LARGE SCALE GENOMIC DNA]</scope>
    <source>
        <strain evidence="1">TB1705</strain>
        <tissue evidence="1">Leaf</tissue>
    </source>
</reference>